<comment type="caution">
    <text evidence="5">The sequence shown here is derived from an EMBL/GenBank/DDBJ whole genome shotgun (WGS) entry which is preliminary data.</text>
</comment>
<proteinExistence type="inferred from homology"/>
<keyword evidence="2 3" id="KW-0378">Hydrolase</keyword>
<dbReference type="PROSITE" id="PS51462">
    <property type="entry name" value="NUDIX"/>
    <property type="match status" value="1"/>
</dbReference>
<dbReference type="CDD" id="cd18873">
    <property type="entry name" value="NUDIX_NadM_like"/>
    <property type="match status" value="1"/>
</dbReference>
<evidence type="ECO:0000313" key="5">
    <source>
        <dbReference type="EMBL" id="OEJ72540.1"/>
    </source>
</evidence>
<dbReference type="PROSITE" id="PS00893">
    <property type="entry name" value="NUDIX_BOX"/>
    <property type="match status" value="1"/>
</dbReference>
<evidence type="ECO:0000256" key="3">
    <source>
        <dbReference type="RuleBase" id="RU003476"/>
    </source>
</evidence>
<dbReference type="GO" id="GO:0016787">
    <property type="term" value="F:hydrolase activity"/>
    <property type="evidence" value="ECO:0007669"/>
    <property type="project" value="UniProtKB-KW"/>
</dbReference>
<evidence type="ECO:0000256" key="1">
    <source>
        <dbReference type="ARBA" id="ARBA00005582"/>
    </source>
</evidence>
<gene>
    <name evidence="5" type="ORF">BH720_23845</name>
</gene>
<dbReference type="Pfam" id="PF00293">
    <property type="entry name" value="NUDIX"/>
    <property type="match status" value="1"/>
</dbReference>
<feature type="domain" description="Nudix hydrolase" evidence="4">
    <location>
        <begin position="3"/>
        <end position="135"/>
    </location>
</feature>
<dbReference type="Gene3D" id="3.90.79.10">
    <property type="entry name" value="Nucleoside Triphosphate Pyrophosphohydrolase"/>
    <property type="match status" value="1"/>
</dbReference>
<dbReference type="InterPro" id="IPR015797">
    <property type="entry name" value="NUDIX_hydrolase-like_dom_sf"/>
</dbReference>
<dbReference type="InterPro" id="IPR020476">
    <property type="entry name" value="Nudix_hydrolase"/>
</dbReference>
<dbReference type="AlphaFoldDB" id="A0A1E5QD03"/>
<dbReference type="SUPFAM" id="SSF55811">
    <property type="entry name" value="Nudix"/>
    <property type="match status" value="1"/>
</dbReference>
<dbReference type="PANTHER" id="PTHR43736">
    <property type="entry name" value="ADP-RIBOSE PYROPHOSPHATASE"/>
    <property type="match status" value="1"/>
</dbReference>
<evidence type="ECO:0000256" key="2">
    <source>
        <dbReference type="ARBA" id="ARBA00022801"/>
    </source>
</evidence>
<dbReference type="RefSeq" id="WP_069969733.1">
    <property type="nucleotide sequence ID" value="NZ_CM124774.1"/>
</dbReference>
<accession>A0A1E5QD03</accession>
<evidence type="ECO:0000259" key="4">
    <source>
        <dbReference type="PROSITE" id="PS51462"/>
    </source>
</evidence>
<dbReference type="STRING" id="1781255.BH720_23845"/>
<dbReference type="EMBL" id="MJGC01000121">
    <property type="protein sequence ID" value="OEJ72540.1"/>
    <property type="molecule type" value="Genomic_DNA"/>
</dbReference>
<dbReference type="InterPro" id="IPR020084">
    <property type="entry name" value="NUDIX_hydrolase_CS"/>
</dbReference>
<dbReference type="PANTHER" id="PTHR43736:SF1">
    <property type="entry name" value="DIHYDRONEOPTERIN TRIPHOSPHATE DIPHOSPHATASE"/>
    <property type="match status" value="1"/>
</dbReference>
<protein>
    <submittedName>
        <fullName evidence="5">NUDIX hydrolase</fullName>
    </submittedName>
</protein>
<sequence length="142" mass="16220">MAYRNPAPTVDIIIELIDRPDRPIVLIERKHEPFGWAIPGGFVDYGETVETAAIREAEEETGLKVQLVEQFHLYSDPTRDPRQHTISLVFIATATGSPAAADDAKDVGVFELWKIPTNLCFDHNQVLHDYRRYRDYGFRPLP</sequence>
<organism evidence="5">
    <name type="scientific">Desertifilum tharense IPPAS B-1220</name>
    <dbReference type="NCBI Taxonomy" id="1781255"/>
    <lineage>
        <taxon>Bacteria</taxon>
        <taxon>Bacillati</taxon>
        <taxon>Cyanobacteriota</taxon>
        <taxon>Cyanophyceae</taxon>
        <taxon>Desertifilales</taxon>
        <taxon>Desertifilaceae</taxon>
        <taxon>Desertifilum</taxon>
    </lineage>
</organism>
<dbReference type="PRINTS" id="PR00502">
    <property type="entry name" value="NUDIXFAMILY"/>
</dbReference>
<comment type="similarity">
    <text evidence="1 3">Belongs to the Nudix hydrolase family.</text>
</comment>
<name>A0A1E5QD03_9CYAN</name>
<dbReference type="OrthoDB" id="9787476at2"/>
<reference evidence="5" key="1">
    <citation type="submission" date="2016-09" db="EMBL/GenBank/DDBJ databases">
        <title>Draft genome of thermotolerant cyanobacterium Desertifilum sp. strain IPPAS B-1220.</title>
        <authorList>
            <person name="Sinetova M.A."/>
            <person name="Bolakhan K."/>
            <person name="Zayadan B.K."/>
            <person name="Mironov K.S."/>
            <person name="Ustinova V."/>
            <person name="Kupriyanova E.V."/>
            <person name="Sidorov R.A."/>
            <person name="Skrypnik A.N."/>
            <person name="Gogoleva N.E."/>
            <person name="Gogolev Y.V."/>
            <person name="Los D.A."/>
        </authorList>
    </citation>
    <scope>NUCLEOTIDE SEQUENCE [LARGE SCALE GENOMIC DNA]</scope>
    <source>
        <strain evidence="5">IPPAS B-1220</strain>
    </source>
</reference>
<dbReference type="InterPro" id="IPR000086">
    <property type="entry name" value="NUDIX_hydrolase_dom"/>
</dbReference>